<dbReference type="SMART" id="SM00953">
    <property type="entry name" value="RES"/>
    <property type="match status" value="1"/>
</dbReference>
<dbReference type="Pfam" id="PF08808">
    <property type="entry name" value="RES"/>
    <property type="match status" value="1"/>
</dbReference>
<dbReference type="Proteomes" id="UP000199580">
    <property type="component" value="Unassembled WGS sequence"/>
</dbReference>
<name>A0A1G8YNY9_9FLAO</name>
<gene>
    <name evidence="2" type="ORF">SAMN04487935_2412</name>
</gene>
<dbReference type="OrthoDB" id="9789501at2"/>
<feature type="domain" description="RES" evidence="1">
    <location>
        <begin position="14"/>
        <end position="140"/>
    </location>
</feature>
<accession>A0A1G8YNY9</accession>
<evidence type="ECO:0000313" key="2">
    <source>
        <dbReference type="EMBL" id="SDK04481.1"/>
    </source>
</evidence>
<keyword evidence="3" id="KW-1185">Reference proteome</keyword>
<dbReference type="STRING" id="1128970.SAMN04487935_2412"/>
<organism evidence="2 3">
    <name type="scientific">Flavobacterium noncentrifugens</name>
    <dbReference type="NCBI Taxonomy" id="1128970"/>
    <lineage>
        <taxon>Bacteria</taxon>
        <taxon>Pseudomonadati</taxon>
        <taxon>Bacteroidota</taxon>
        <taxon>Flavobacteriia</taxon>
        <taxon>Flavobacteriales</taxon>
        <taxon>Flavobacteriaceae</taxon>
        <taxon>Flavobacterium</taxon>
    </lineage>
</organism>
<dbReference type="InterPro" id="IPR014914">
    <property type="entry name" value="RES_dom"/>
</dbReference>
<reference evidence="2 3" key="1">
    <citation type="submission" date="2016-10" db="EMBL/GenBank/DDBJ databases">
        <authorList>
            <person name="de Groot N.N."/>
        </authorList>
    </citation>
    <scope>NUCLEOTIDE SEQUENCE [LARGE SCALE GENOMIC DNA]</scope>
    <source>
        <strain evidence="2 3">CGMCC 1.10076</strain>
    </source>
</reference>
<proteinExistence type="predicted"/>
<evidence type="ECO:0000313" key="3">
    <source>
        <dbReference type="Proteomes" id="UP000199580"/>
    </source>
</evidence>
<evidence type="ECO:0000259" key="1">
    <source>
        <dbReference type="SMART" id="SM00953"/>
    </source>
</evidence>
<dbReference type="RefSeq" id="WP_091395729.1">
    <property type="nucleotide sequence ID" value="NZ_BKAI01000006.1"/>
</dbReference>
<sequence>MIIFRLSKSKHSKDLSGKGAEKFGGRWNSKGVAVLYTSDSRALCTAEIAVHTPLGNIPEDYEVTLIKIPENTIIPALEISELPDDWKSIPHSHSTQEIGDQFIDEGKFVALKVPSAVVQGEFNYLINPDHSDFKTITIEKTEPFSFDARLFVR</sequence>
<dbReference type="AlphaFoldDB" id="A0A1G8YNY9"/>
<protein>
    <submittedName>
        <fullName evidence="2">RES domain-containing protein</fullName>
    </submittedName>
</protein>
<dbReference type="EMBL" id="FNEZ01000003">
    <property type="protein sequence ID" value="SDK04481.1"/>
    <property type="molecule type" value="Genomic_DNA"/>
</dbReference>